<feature type="transmembrane region" description="Helical" evidence="1">
    <location>
        <begin position="313"/>
        <end position="335"/>
    </location>
</feature>
<keyword evidence="1" id="KW-1133">Transmembrane helix</keyword>
<reference evidence="2 3" key="1">
    <citation type="submission" date="2013-11" db="EMBL/GenBank/DDBJ databases">
        <title>Genome sequencing of Stegodyphus mimosarum.</title>
        <authorList>
            <person name="Bechsgaard J."/>
        </authorList>
    </citation>
    <scope>NUCLEOTIDE SEQUENCE [LARGE SCALE GENOMIC DNA]</scope>
</reference>
<dbReference type="AlphaFoldDB" id="A0A087UJN8"/>
<dbReference type="InterPro" id="IPR053231">
    <property type="entry name" value="GPCR_LN-TM7"/>
</dbReference>
<protein>
    <recommendedName>
        <fullName evidence="4">SMB domain-containing protein</fullName>
    </recommendedName>
</protein>
<keyword evidence="3" id="KW-1185">Reference proteome</keyword>
<proteinExistence type="predicted"/>
<dbReference type="OrthoDB" id="6410322at2759"/>
<dbReference type="Proteomes" id="UP000054359">
    <property type="component" value="Unassembled WGS sequence"/>
</dbReference>
<dbReference type="EMBL" id="KK120129">
    <property type="protein sequence ID" value="KFM77577.1"/>
    <property type="molecule type" value="Genomic_DNA"/>
</dbReference>
<dbReference type="PANTHER" id="PTHR45902">
    <property type="entry name" value="LATROPHILIN RECEPTOR-LIKE PROTEIN A"/>
    <property type="match status" value="1"/>
</dbReference>
<keyword evidence="1" id="KW-0472">Membrane</keyword>
<evidence type="ECO:0008006" key="4">
    <source>
        <dbReference type="Google" id="ProtNLM"/>
    </source>
</evidence>
<evidence type="ECO:0000313" key="2">
    <source>
        <dbReference type="EMBL" id="KFM77577.1"/>
    </source>
</evidence>
<gene>
    <name evidence="2" type="ORF">X975_24846</name>
</gene>
<evidence type="ECO:0000256" key="1">
    <source>
        <dbReference type="SAM" id="Phobius"/>
    </source>
</evidence>
<evidence type="ECO:0000313" key="3">
    <source>
        <dbReference type="Proteomes" id="UP000054359"/>
    </source>
</evidence>
<dbReference type="STRING" id="407821.A0A087UJN8"/>
<organism evidence="2 3">
    <name type="scientific">Stegodyphus mimosarum</name>
    <name type="common">African social velvet spider</name>
    <dbReference type="NCBI Taxonomy" id="407821"/>
    <lineage>
        <taxon>Eukaryota</taxon>
        <taxon>Metazoa</taxon>
        <taxon>Ecdysozoa</taxon>
        <taxon>Arthropoda</taxon>
        <taxon>Chelicerata</taxon>
        <taxon>Arachnida</taxon>
        <taxon>Araneae</taxon>
        <taxon>Araneomorphae</taxon>
        <taxon>Entelegynae</taxon>
        <taxon>Eresoidea</taxon>
        <taxon>Eresidae</taxon>
        <taxon>Stegodyphus</taxon>
    </lineage>
</organism>
<keyword evidence="1" id="KW-0812">Transmembrane</keyword>
<accession>A0A087UJN8</accession>
<dbReference type="PANTHER" id="PTHR45902:SF1">
    <property type="entry name" value="LATROPHILIN RECEPTOR-LIKE PROTEIN A"/>
    <property type="match status" value="1"/>
</dbReference>
<name>A0A087UJN8_STEMI</name>
<feature type="non-terminal residue" evidence="2">
    <location>
        <position position="337"/>
    </location>
</feature>
<sequence>MKGDACATFDQCSVTNLFRTCSCDSDCHIYGTCCIDAEQFPLTSMTEQHFHCKSDRITTPVFAKRACAENYKGGTDDKHRCTETEEEDKADIISNWMVTNPKTGVTYWNKQCAVCNNEKEDDLEYWTLQVTCPSKHGEKKFDENYIKKHLLFDLKEDEWGLSVEGDFVSCFIRFFQPGDMAGKLEYCAPNMISTCPHNYTNEDVIGKCSNYYGERKEKNSDIYYKNVHCALCNGKTLKELDCAGRNYRPIGLISGYDIIRVTFGSGRWLNKEGVEKYKCSKTFNYDPFHKRCRRLHGSLSNMEDKTTNAAQTLAVQAFIFISVFFINNIFLYFSLLM</sequence>